<organism evidence="1 2">
    <name type="scientific">Fasciolopsis buskii</name>
    <dbReference type="NCBI Taxonomy" id="27845"/>
    <lineage>
        <taxon>Eukaryota</taxon>
        <taxon>Metazoa</taxon>
        <taxon>Spiralia</taxon>
        <taxon>Lophotrochozoa</taxon>
        <taxon>Platyhelminthes</taxon>
        <taxon>Trematoda</taxon>
        <taxon>Digenea</taxon>
        <taxon>Plagiorchiida</taxon>
        <taxon>Echinostomata</taxon>
        <taxon>Echinostomatoidea</taxon>
        <taxon>Fasciolidae</taxon>
        <taxon>Fasciolopsis</taxon>
    </lineage>
</organism>
<keyword evidence="2" id="KW-1185">Reference proteome</keyword>
<accession>A0A8E0RTY9</accession>
<evidence type="ECO:0000313" key="1">
    <source>
        <dbReference type="EMBL" id="KAA0187715.1"/>
    </source>
</evidence>
<reference evidence="1" key="1">
    <citation type="submission" date="2019-05" db="EMBL/GenBank/DDBJ databases">
        <title>Annotation for the trematode Fasciolopsis buski.</title>
        <authorList>
            <person name="Choi Y.-J."/>
        </authorList>
    </citation>
    <scope>NUCLEOTIDE SEQUENCE</scope>
    <source>
        <strain evidence="1">HT</strain>
        <tissue evidence="1">Whole worm</tissue>
    </source>
</reference>
<dbReference type="AlphaFoldDB" id="A0A8E0RTY9"/>
<dbReference type="EMBL" id="LUCM01008927">
    <property type="protein sequence ID" value="KAA0187715.1"/>
    <property type="molecule type" value="Genomic_DNA"/>
</dbReference>
<gene>
    <name evidence="1" type="ORF">FBUS_09649</name>
</gene>
<name>A0A8E0RTY9_9TREM</name>
<evidence type="ECO:0000313" key="2">
    <source>
        <dbReference type="Proteomes" id="UP000728185"/>
    </source>
</evidence>
<protein>
    <submittedName>
        <fullName evidence="1">Uncharacterized protein</fullName>
    </submittedName>
</protein>
<comment type="caution">
    <text evidence="1">The sequence shown here is derived from an EMBL/GenBank/DDBJ whole genome shotgun (WGS) entry which is preliminary data.</text>
</comment>
<sequence length="95" mass="10841">MDTHAWYTVVHEGLKSTLFVSLSLFPKNQVFGGVNRKSNTLYIHHANVEIPSTTPDQHEPTGRYMFFHKYNVESRPHVKLVIADEGTVLQQFGTV</sequence>
<dbReference type="Proteomes" id="UP000728185">
    <property type="component" value="Unassembled WGS sequence"/>
</dbReference>
<proteinExistence type="predicted"/>